<dbReference type="InParanoid" id="A0A0P0YBG6"/>
<evidence type="ECO:0000313" key="1">
    <source>
        <dbReference type="EMBL" id="BAT17712.1"/>
    </source>
</evidence>
<dbReference type="PaxDb" id="39947-A0A0P0YBG6"/>
<dbReference type="Proteomes" id="UP000059680">
    <property type="component" value="Chromosome 12"/>
</dbReference>
<protein>
    <submittedName>
        <fullName evidence="1">Os12g0568166 protein</fullName>
    </submittedName>
</protein>
<proteinExistence type="predicted"/>
<name>A0A0P0YBG6_ORYSJ</name>
<dbReference type="EMBL" id="AP014968">
    <property type="protein sequence ID" value="BAT17712.1"/>
    <property type="molecule type" value="Genomic_DNA"/>
</dbReference>
<keyword evidence="2" id="KW-1185">Reference proteome</keyword>
<accession>A0A0P0YBG6</accession>
<dbReference type="SMR" id="A0A0P0YBG6"/>
<dbReference type="AlphaFoldDB" id="A0A0P0YBG6"/>
<reference evidence="1 2" key="2">
    <citation type="journal article" date="2013" name="Plant Cell Physiol.">
        <title>Rice Annotation Project Database (RAP-DB): an integrative and interactive database for rice genomics.</title>
        <authorList>
            <person name="Sakai H."/>
            <person name="Lee S.S."/>
            <person name="Tanaka T."/>
            <person name="Numa H."/>
            <person name="Kim J."/>
            <person name="Kawahara Y."/>
            <person name="Wakimoto H."/>
            <person name="Yang C.C."/>
            <person name="Iwamoto M."/>
            <person name="Abe T."/>
            <person name="Yamada Y."/>
            <person name="Muto A."/>
            <person name="Inokuchi H."/>
            <person name="Ikemura T."/>
            <person name="Matsumoto T."/>
            <person name="Sasaki T."/>
            <person name="Itoh T."/>
        </authorList>
    </citation>
    <scope>NUCLEOTIDE SEQUENCE [LARGE SCALE GENOMIC DNA]</scope>
    <source>
        <strain evidence="2">cv. Nipponbare</strain>
    </source>
</reference>
<dbReference type="Gramene" id="Os12t0568166-01">
    <property type="protein sequence ID" value="Os12t0568166-01"/>
    <property type="gene ID" value="Os12g0568166"/>
</dbReference>
<sequence>RKIINNYLNFLNKTNGQTYLKNSTPSNILKRRE</sequence>
<gene>
    <name evidence="1" type="ordered locus">Os12g0568166</name>
    <name evidence="1" type="ORF">OSNPB_120568166</name>
</gene>
<organism evidence="1 2">
    <name type="scientific">Oryza sativa subsp. japonica</name>
    <name type="common">Rice</name>
    <dbReference type="NCBI Taxonomy" id="39947"/>
    <lineage>
        <taxon>Eukaryota</taxon>
        <taxon>Viridiplantae</taxon>
        <taxon>Streptophyta</taxon>
        <taxon>Embryophyta</taxon>
        <taxon>Tracheophyta</taxon>
        <taxon>Spermatophyta</taxon>
        <taxon>Magnoliopsida</taxon>
        <taxon>Liliopsida</taxon>
        <taxon>Poales</taxon>
        <taxon>Poaceae</taxon>
        <taxon>BOP clade</taxon>
        <taxon>Oryzoideae</taxon>
        <taxon>Oryzeae</taxon>
        <taxon>Oryzinae</taxon>
        <taxon>Oryza</taxon>
        <taxon>Oryza sativa</taxon>
    </lineage>
</organism>
<reference evidence="1 2" key="3">
    <citation type="journal article" date="2013" name="Rice">
        <title>Improvement of the Oryza sativa Nipponbare reference genome using next generation sequence and optical map data.</title>
        <authorList>
            <person name="Kawahara Y."/>
            <person name="de la Bastide M."/>
            <person name="Hamilton J.P."/>
            <person name="Kanamori H."/>
            <person name="McCombie W.R."/>
            <person name="Ouyang S."/>
            <person name="Schwartz D.C."/>
            <person name="Tanaka T."/>
            <person name="Wu J."/>
            <person name="Zhou S."/>
            <person name="Childs K.L."/>
            <person name="Davidson R.M."/>
            <person name="Lin H."/>
            <person name="Quesada-Ocampo L."/>
            <person name="Vaillancourt B."/>
            <person name="Sakai H."/>
            <person name="Lee S.S."/>
            <person name="Kim J."/>
            <person name="Numa H."/>
            <person name="Itoh T."/>
            <person name="Buell C.R."/>
            <person name="Matsumoto T."/>
        </authorList>
    </citation>
    <scope>NUCLEOTIDE SEQUENCE [LARGE SCALE GENOMIC DNA]</scope>
    <source>
        <strain evidence="2">cv. Nipponbare</strain>
    </source>
</reference>
<evidence type="ECO:0000313" key="2">
    <source>
        <dbReference type="Proteomes" id="UP000059680"/>
    </source>
</evidence>
<reference evidence="2" key="1">
    <citation type="journal article" date="2005" name="Nature">
        <title>The map-based sequence of the rice genome.</title>
        <authorList>
            <consortium name="International rice genome sequencing project (IRGSP)"/>
            <person name="Matsumoto T."/>
            <person name="Wu J."/>
            <person name="Kanamori H."/>
            <person name="Katayose Y."/>
            <person name="Fujisawa M."/>
            <person name="Namiki N."/>
            <person name="Mizuno H."/>
            <person name="Yamamoto K."/>
            <person name="Antonio B.A."/>
            <person name="Baba T."/>
            <person name="Sakata K."/>
            <person name="Nagamura Y."/>
            <person name="Aoki H."/>
            <person name="Arikawa K."/>
            <person name="Arita K."/>
            <person name="Bito T."/>
            <person name="Chiden Y."/>
            <person name="Fujitsuka N."/>
            <person name="Fukunaka R."/>
            <person name="Hamada M."/>
            <person name="Harada C."/>
            <person name="Hayashi A."/>
            <person name="Hijishita S."/>
            <person name="Honda M."/>
            <person name="Hosokawa S."/>
            <person name="Ichikawa Y."/>
            <person name="Idonuma A."/>
            <person name="Iijima M."/>
            <person name="Ikeda M."/>
            <person name="Ikeno M."/>
            <person name="Ito K."/>
            <person name="Ito S."/>
            <person name="Ito T."/>
            <person name="Ito Y."/>
            <person name="Ito Y."/>
            <person name="Iwabuchi A."/>
            <person name="Kamiya K."/>
            <person name="Karasawa W."/>
            <person name="Kurita K."/>
            <person name="Katagiri S."/>
            <person name="Kikuta A."/>
            <person name="Kobayashi H."/>
            <person name="Kobayashi N."/>
            <person name="Machita K."/>
            <person name="Maehara T."/>
            <person name="Masukawa M."/>
            <person name="Mizubayashi T."/>
            <person name="Mukai Y."/>
            <person name="Nagasaki H."/>
            <person name="Nagata Y."/>
            <person name="Naito S."/>
            <person name="Nakashima M."/>
            <person name="Nakama Y."/>
            <person name="Nakamichi Y."/>
            <person name="Nakamura M."/>
            <person name="Meguro A."/>
            <person name="Negishi M."/>
            <person name="Ohta I."/>
            <person name="Ohta T."/>
            <person name="Okamoto M."/>
            <person name="Ono N."/>
            <person name="Saji S."/>
            <person name="Sakaguchi M."/>
            <person name="Sakai K."/>
            <person name="Shibata M."/>
            <person name="Shimokawa T."/>
            <person name="Song J."/>
            <person name="Takazaki Y."/>
            <person name="Terasawa K."/>
            <person name="Tsugane M."/>
            <person name="Tsuji K."/>
            <person name="Ueda S."/>
            <person name="Waki K."/>
            <person name="Yamagata H."/>
            <person name="Yamamoto M."/>
            <person name="Yamamoto S."/>
            <person name="Yamane H."/>
            <person name="Yoshiki S."/>
            <person name="Yoshihara R."/>
            <person name="Yukawa K."/>
            <person name="Zhong H."/>
            <person name="Yano M."/>
            <person name="Yuan Q."/>
            <person name="Ouyang S."/>
            <person name="Liu J."/>
            <person name="Jones K.M."/>
            <person name="Gansberger K."/>
            <person name="Moffat K."/>
            <person name="Hill J."/>
            <person name="Bera J."/>
            <person name="Fadrosh D."/>
            <person name="Jin S."/>
            <person name="Johri S."/>
            <person name="Kim M."/>
            <person name="Overton L."/>
            <person name="Reardon M."/>
            <person name="Tsitrin T."/>
            <person name="Vuong H."/>
            <person name="Weaver B."/>
            <person name="Ciecko A."/>
            <person name="Tallon L."/>
            <person name="Jackson J."/>
            <person name="Pai G."/>
            <person name="Aken S.V."/>
            <person name="Utterback T."/>
            <person name="Reidmuller S."/>
            <person name="Feldblyum T."/>
            <person name="Hsiao J."/>
            <person name="Zismann V."/>
            <person name="Iobst S."/>
            <person name="de Vazeille A.R."/>
            <person name="Buell C.R."/>
            <person name="Ying K."/>
            <person name="Li Y."/>
            <person name="Lu T."/>
            <person name="Huang Y."/>
            <person name="Zhao Q."/>
            <person name="Feng Q."/>
            <person name="Zhang L."/>
            <person name="Zhu J."/>
            <person name="Weng Q."/>
            <person name="Mu J."/>
            <person name="Lu Y."/>
            <person name="Fan D."/>
            <person name="Liu Y."/>
            <person name="Guan J."/>
            <person name="Zhang Y."/>
            <person name="Yu S."/>
            <person name="Liu X."/>
            <person name="Zhang Y."/>
            <person name="Hong G."/>
            <person name="Han B."/>
            <person name="Choisne N."/>
            <person name="Demange N."/>
            <person name="Orjeda G."/>
            <person name="Samain S."/>
            <person name="Cattolico L."/>
            <person name="Pelletier E."/>
            <person name="Couloux A."/>
            <person name="Segurens B."/>
            <person name="Wincker P."/>
            <person name="D'Hont A."/>
            <person name="Scarpelli C."/>
            <person name="Weissenbach J."/>
            <person name="Salanoubat M."/>
            <person name="Quetier F."/>
            <person name="Yu Y."/>
            <person name="Kim H.R."/>
            <person name="Rambo T."/>
            <person name="Currie J."/>
            <person name="Collura K."/>
            <person name="Luo M."/>
            <person name="Yang T."/>
            <person name="Ammiraju J.S.S."/>
            <person name="Engler F."/>
            <person name="Soderlund C."/>
            <person name="Wing R.A."/>
            <person name="Palmer L.E."/>
            <person name="de la Bastide M."/>
            <person name="Spiegel L."/>
            <person name="Nascimento L."/>
            <person name="Zutavern T."/>
            <person name="O'Shaughnessy A."/>
            <person name="Dike S."/>
            <person name="Dedhia N."/>
            <person name="Preston R."/>
            <person name="Balija V."/>
            <person name="McCombie W.R."/>
            <person name="Chow T."/>
            <person name="Chen H."/>
            <person name="Chung M."/>
            <person name="Chen C."/>
            <person name="Shaw J."/>
            <person name="Wu H."/>
            <person name="Hsiao K."/>
            <person name="Chao Y."/>
            <person name="Chu M."/>
            <person name="Cheng C."/>
            <person name="Hour A."/>
            <person name="Lee P."/>
            <person name="Lin S."/>
            <person name="Lin Y."/>
            <person name="Liou J."/>
            <person name="Liu S."/>
            <person name="Hsing Y."/>
            <person name="Raghuvanshi S."/>
            <person name="Mohanty A."/>
            <person name="Bharti A.K."/>
            <person name="Gaur A."/>
            <person name="Gupta V."/>
            <person name="Kumar D."/>
            <person name="Ravi V."/>
            <person name="Vij S."/>
            <person name="Kapur A."/>
            <person name="Khurana P."/>
            <person name="Khurana P."/>
            <person name="Khurana J.P."/>
            <person name="Tyagi A.K."/>
            <person name="Gaikwad K."/>
            <person name="Singh A."/>
            <person name="Dalal V."/>
            <person name="Srivastava S."/>
            <person name="Dixit A."/>
            <person name="Pal A.K."/>
            <person name="Ghazi I.A."/>
            <person name="Yadav M."/>
            <person name="Pandit A."/>
            <person name="Bhargava A."/>
            <person name="Sureshbabu K."/>
            <person name="Batra K."/>
            <person name="Sharma T.R."/>
            <person name="Mohapatra T."/>
            <person name="Singh N.K."/>
            <person name="Messing J."/>
            <person name="Nelson A.B."/>
            <person name="Fuks G."/>
            <person name="Kavchok S."/>
            <person name="Keizer G."/>
            <person name="Linton E."/>
            <person name="Llaca V."/>
            <person name="Song R."/>
            <person name="Tanyolac B."/>
            <person name="Young S."/>
            <person name="Ho-Il K."/>
            <person name="Hahn J.H."/>
            <person name="Sangsakoo G."/>
            <person name="Vanavichit A."/>
            <person name="de Mattos Luiz.A.T."/>
            <person name="Zimmer P.D."/>
            <person name="Malone G."/>
            <person name="Dellagostin O."/>
            <person name="de Oliveira A.C."/>
            <person name="Bevan M."/>
            <person name="Bancroft I."/>
            <person name="Minx P."/>
            <person name="Cordum H."/>
            <person name="Wilson R."/>
            <person name="Cheng Z."/>
            <person name="Jin W."/>
            <person name="Jiang J."/>
            <person name="Leong S.A."/>
            <person name="Iwama H."/>
            <person name="Gojobori T."/>
            <person name="Itoh T."/>
            <person name="Niimura Y."/>
            <person name="Fujii Y."/>
            <person name="Habara T."/>
            <person name="Sakai H."/>
            <person name="Sato Y."/>
            <person name="Wilson G."/>
            <person name="Kumar K."/>
            <person name="McCouch S."/>
            <person name="Juretic N."/>
            <person name="Hoen D."/>
            <person name="Wright S."/>
            <person name="Bruskiewich R."/>
            <person name="Bureau T."/>
            <person name="Miyao A."/>
            <person name="Hirochika H."/>
            <person name="Nishikawa T."/>
            <person name="Kadowaki K."/>
            <person name="Sugiura M."/>
            <person name="Burr B."/>
            <person name="Sasaki T."/>
        </authorList>
    </citation>
    <scope>NUCLEOTIDE SEQUENCE [LARGE SCALE GENOMIC DNA]</scope>
    <source>
        <strain evidence="2">cv. Nipponbare</strain>
    </source>
</reference>
<feature type="non-terminal residue" evidence="1">
    <location>
        <position position="1"/>
    </location>
</feature>